<dbReference type="PANTHER" id="PTHR43283">
    <property type="entry name" value="BETA-LACTAMASE-RELATED"/>
    <property type="match status" value="1"/>
</dbReference>
<keyword evidence="2" id="KW-0378">Hydrolase</keyword>
<dbReference type="GO" id="GO:0016787">
    <property type="term" value="F:hydrolase activity"/>
    <property type="evidence" value="ECO:0007669"/>
    <property type="project" value="UniProtKB-KW"/>
</dbReference>
<dbReference type="Pfam" id="PF00144">
    <property type="entry name" value="Beta-lactamase"/>
    <property type="match status" value="1"/>
</dbReference>
<reference evidence="4 5" key="1">
    <citation type="submission" date="2017-06" db="EMBL/GenBank/DDBJ databases">
        <title>Comparative genomic analysis of Ambrosia Fusariam Clade fungi.</title>
        <authorList>
            <person name="Stajich J.E."/>
            <person name="Carrillo J."/>
            <person name="Kijimoto T."/>
            <person name="Eskalen A."/>
            <person name="O'Donnell K."/>
            <person name="Kasson M."/>
        </authorList>
    </citation>
    <scope>NUCLEOTIDE SEQUENCE [LARGE SCALE GENOMIC DNA]</scope>
    <source>
        <strain evidence="4 5">NRRL62606</strain>
    </source>
</reference>
<comment type="similarity">
    <text evidence="1">Belongs to the class-A beta-lactamase family.</text>
</comment>
<dbReference type="InterPro" id="IPR012338">
    <property type="entry name" value="Beta-lactam/transpept-like"/>
</dbReference>
<sequence length="393" mass="42753">MKLKCEETLDSLTQDLSSGLPGVVLAAFSKDETFYTVAKGQLKEEKGQQITLGSTFWGFSCTKLLTTIAVLQCVEKGLIGLDDLVGSVLPELENPDIIKAKPDGLFELVPAKNKITLRHLVTHTSGLSYDAMHPILVAWRKSRGEPPLVMSGKVAEAFTLPLLFEPGSSWVYGSGLDWVGVLVERLNGNTKLAAYMEDNLFKPLGLRSSTFHPSTRPDILTNLAQMWHRADTGELAPIPSPYPPDAQDDSGGMGLITSTSDLIAILQDLLKEKPVLLKPDSVAAMFTTQFETGTRQYEGLVGQESLHKQLTGDDTGHPEVAFGLGGLVVQGNVPNLPSKTLTWNGMPNIGWFVNRERDLGAVYVSQVLPAGDAKSVGLLGEFWREIWSKHGRS</sequence>
<name>A0A428NLL9_9HYPO</name>
<dbReference type="SUPFAM" id="SSF56601">
    <property type="entry name" value="beta-lactamase/transpeptidase-like"/>
    <property type="match status" value="1"/>
</dbReference>
<dbReference type="AlphaFoldDB" id="A0A428NLL9"/>
<dbReference type="InterPro" id="IPR001466">
    <property type="entry name" value="Beta-lactam-related"/>
</dbReference>
<comment type="caution">
    <text evidence="4">The sequence shown here is derived from an EMBL/GenBank/DDBJ whole genome shotgun (WGS) entry which is preliminary data.</text>
</comment>
<dbReference type="PANTHER" id="PTHR43283:SF17">
    <property type="entry name" value="(LOVD), PUTATIVE (AFU_ORTHOLOGUE AFUA_5G00920)-RELATED"/>
    <property type="match status" value="1"/>
</dbReference>
<evidence type="ECO:0000256" key="2">
    <source>
        <dbReference type="ARBA" id="ARBA00022801"/>
    </source>
</evidence>
<protein>
    <recommendedName>
        <fullName evidence="3">Beta-lactamase-related domain-containing protein</fullName>
    </recommendedName>
</protein>
<evidence type="ECO:0000313" key="4">
    <source>
        <dbReference type="EMBL" id="RSL41673.1"/>
    </source>
</evidence>
<evidence type="ECO:0000256" key="1">
    <source>
        <dbReference type="ARBA" id="ARBA00009009"/>
    </source>
</evidence>
<evidence type="ECO:0000313" key="5">
    <source>
        <dbReference type="Proteomes" id="UP000287972"/>
    </source>
</evidence>
<proteinExistence type="inferred from homology"/>
<organism evidence="4 5">
    <name type="scientific">Fusarium floridanum</name>
    <dbReference type="NCBI Taxonomy" id="1325733"/>
    <lineage>
        <taxon>Eukaryota</taxon>
        <taxon>Fungi</taxon>
        <taxon>Dikarya</taxon>
        <taxon>Ascomycota</taxon>
        <taxon>Pezizomycotina</taxon>
        <taxon>Sordariomycetes</taxon>
        <taxon>Hypocreomycetidae</taxon>
        <taxon>Hypocreales</taxon>
        <taxon>Nectriaceae</taxon>
        <taxon>Fusarium</taxon>
        <taxon>Fusarium solani species complex</taxon>
    </lineage>
</organism>
<feature type="domain" description="Beta-lactamase-related" evidence="3">
    <location>
        <begin position="12"/>
        <end position="370"/>
    </location>
</feature>
<gene>
    <name evidence="4" type="ORF">CEP51_016561</name>
</gene>
<dbReference type="EMBL" id="NKCL01001224">
    <property type="protein sequence ID" value="RSL41673.1"/>
    <property type="molecule type" value="Genomic_DNA"/>
</dbReference>
<dbReference type="InterPro" id="IPR050789">
    <property type="entry name" value="Diverse_Enzym_Activities"/>
</dbReference>
<accession>A0A428NLL9</accession>
<dbReference type="Gene3D" id="3.40.710.10">
    <property type="entry name" value="DD-peptidase/beta-lactamase superfamily"/>
    <property type="match status" value="1"/>
</dbReference>
<evidence type="ECO:0000259" key="3">
    <source>
        <dbReference type="Pfam" id="PF00144"/>
    </source>
</evidence>
<keyword evidence="5" id="KW-1185">Reference proteome</keyword>
<dbReference type="Proteomes" id="UP000287972">
    <property type="component" value="Unassembled WGS sequence"/>
</dbReference>